<evidence type="ECO:0000313" key="2">
    <source>
        <dbReference type="EMBL" id="KAF1764257.1"/>
    </source>
</evidence>
<dbReference type="RefSeq" id="XP_003101877.2">
    <property type="nucleotide sequence ID" value="XM_003101829.2"/>
</dbReference>
<gene>
    <name evidence="2" type="ORF">GCK72_004204</name>
</gene>
<evidence type="ECO:0000313" key="3">
    <source>
        <dbReference type="Proteomes" id="UP000483820"/>
    </source>
</evidence>
<dbReference type="Proteomes" id="UP000483820">
    <property type="component" value="Chromosome II"/>
</dbReference>
<evidence type="ECO:0000259" key="1">
    <source>
        <dbReference type="PROSITE" id="PS50181"/>
    </source>
</evidence>
<dbReference type="InterPro" id="IPR001810">
    <property type="entry name" value="F-box_dom"/>
</dbReference>
<dbReference type="EMBL" id="WUAV01000002">
    <property type="protein sequence ID" value="KAF1764257.1"/>
    <property type="molecule type" value="Genomic_DNA"/>
</dbReference>
<dbReference type="PROSITE" id="PS50181">
    <property type="entry name" value="FBOX"/>
    <property type="match status" value="1"/>
</dbReference>
<feature type="domain" description="F-box" evidence="1">
    <location>
        <begin position="2"/>
        <end position="49"/>
    </location>
</feature>
<accession>A0A6A5HAU0</accession>
<organism evidence="2 3">
    <name type="scientific">Caenorhabditis remanei</name>
    <name type="common">Caenorhabditis vulgaris</name>
    <dbReference type="NCBI Taxonomy" id="31234"/>
    <lineage>
        <taxon>Eukaryota</taxon>
        <taxon>Metazoa</taxon>
        <taxon>Ecdysozoa</taxon>
        <taxon>Nematoda</taxon>
        <taxon>Chromadorea</taxon>
        <taxon>Rhabditida</taxon>
        <taxon>Rhabditina</taxon>
        <taxon>Rhabditomorpha</taxon>
        <taxon>Rhabditoidea</taxon>
        <taxon>Rhabditidae</taxon>
        <taxon>Peloderinae</taxon>
        <taxon>Caenorhabditis</taxon>
    </lineage>
</organism>
<dbReference type="CTD" id="9813411"/>
<sequence length="354" mass="41226">MSIPFLKLPSVVQLEVLRQLEFQEVFLLSLCSAKSKRVAQSLNMRPLKIIYIFSEKCVQADVAYDPYDRVYGVANLKFNSSIPSDQIRPVSLEKNATSYKFVKKDSESFKFGHVLLFLDGHSALEFLQSHMNNLFRFQPLVQLHVWSLRSMYQSGIIKDVTDTFFNINELNTVQLEKYLVIHPNQNSLQLTTKLVGPPFGNGSKLWDIKGLHYQKVEDAIFRREIDVKVSEIMRNFGGEHLFMVNVFYEIRDWTHMIRSWKTKEAYQNLKCLYTKAPRNTSVMFEHAMSEFNFVKFDGQRRPRIAQFDTKIINIKTSFCGGRDCGDWLDIQQDGGGKWASIMMTRSSIYFVVWD</sequence>
<dbReference type="PANTHER" id="PTHR21503:SF8">
    <property type="entry name" value="F-BOX ASSOCIATED DOMAIN-CONTAINING PROTEIN-RELATED"/>
    <property type="match status" value="1"/>
</dbReference>
<name>A0A6A5HAU0_CAERE</name>
<dbReference type="GeneID" id="9813411"/>
<comment type="caution">
    <text evidence="2">The sequence shown here is derived from an EMBL/GenBank/DDBJ whole genome shotgun (WGS) entry which is preliminary data.</text>
</comment>
<reference evidence="2 3" key="1">
    <citation type="submission" date="2019-12" db="EMBL/GenBank/DDBJ databases">
        <title>Chromosome-level assembly of the Caenorhabditis remanei genome.</title>
        <authorList>
            <person name="Teterina A.A."/>
            <person name="Willis J.H."/>
            <person name="Phillips P.C."/>
        </authorList>
    </citation>
    <scope>NUCLEOTIDE SEQUENCE [LARGE SCALE GENOMIC DNA]</scope>
    <source>
        <strain evidence="2 3">PX506</strain>
        <tissue evidence="2">Whole organism</tissue>
    </source>
</reference>
<dbReference type="Pfam" id="PF00646">
    <property type="entry name" value="F-box"/>
    <property type="match status" value="1"/>
</dbReference>
<dbReference type="PANTHER" id="PTHR21503">
    <property type="entry name" value="F-BOX-CONTAINING HYPOTHETICAL PROTEIN C.ELEGANS"/>
    <property type="match status" value="1"/>
</dbReference>
<protein>
    <recommendedName>
        <fullName evidence="1">F-box domain-containing protein</fullName>
    </recommendedName>
</protein>
<proteinExistence type="predicted"/>
<dbReference type="AlphaFoldDB" id="A0A6A5HAU0"/>
<dbReference type="KEGG" id="crq:GCK72_004204"/>